<dbReference type="Proteomes" id="UP000284706">
    <property type="component" value="Unassembled WGS sequence"/>
</dbReference>
<comment type="caution">
    <text evidence="2">The sequence shown here is derived from an EMBL/GenBank/DDBJ whole genome shotgun (WGS) entry which is preliminary data.</text>
</comment>
<organism evidence="2 3">
    <name type="scientific">Gymnopilus dilepis</name>
    <dbReference type="NCBI Taxonomy" id="231916"/>
    <lineage>
        <taxon>Eukaryota</taxon>
        <taxon>Fungi</taxon>
        <taxon>Dikarya</taxon>
        <taxon>Basidiomycota</taxon>
        <taxon>Agaricomycotina</taxon>
        <taxon>Agaricomycetes</taxon>
        <taxon>Agaricomycetidae</taxon>
        <taxon>Agaricales</taxon>
        <taxon>Agaricineae</taxon>
        <taxon>Hymenogastraceae</taxon>
        <taxon>Gymnopilus</taxon>
    </lineage>
</organism>
<protein>
    <submittedName>
        <fullName evidence="2">Uncharacterized protein</fullName>
    </submittedName>
</protein>
<evidence type="ECO:0000313" key="2">
    <source>
        <dbReference type="EMBL" id="PPQ96727.1"/>
    </source>
</evidence>
<proteinExistence type="predicted"/>
<dbReference type="EMBL" id="NHYE01001334">
    <property type="protein sequence ID" value="PPQ96727.1"/>
    <property type="molecule type" value="Genomic_DNA"/>
</dbReference>
<accession>A0A409Y144</accession>
<feature type="coiled-coil region" evidence="1">
    <location>
        <begin position="128"/>
        <end position="192"/>
    </location>
</feature>
<keyword evidence="1" id="KW-0175">Coiled coil</keyword>
<sequence length="309" mass="34787">MNSYDSLTAVSVMGQECTERKHKDIGLHNDGGVLDNGSGTPLSRSFGTEFSLSPGGGPVVKVPSFQPASCCQPAIHKETPALYYLNVRQAKKTSKRGRPACELFFESQIFTKFQLGTIPRRQRRKLYIQSLEAHIDILRAELRRLHLHCGSDDDLHELNSRVLNRNALKAIAAALSEDVQKLRTEFDILQQKNQTHPADQPYRWKPQFILNWEAGFLGLGHPMIRLFANPLNINRSNKNTGLKLDNNIMLRESEQAVNLFHSQGIDLQILSPNISQGLVCLKKNMKWMINLAMNQVHHSGANLRDSSTV</sequence>
<reference evidence="2 3" key="1">
    <citation type="journal article" date="2018" name="Evol. Lett.">
        <title>Horizontal gene cluster transfer increased hallucinogenic mushroom diversity.</title>
        <authorList>
            <person name="Reynolds H.T."/>
            <person name="Vijayakumar V."/>
            <person name="Gluck-Thaler E."/>
            <person name="Korotkin H.B."/>
            <person name="Matheny P.B."/>
            <person name="Slot J.C."/>
        </authorList>
    </citation>
    <scope>NUCLEOTIDE SEQUENCE [LARGE SCALE GENOMIC DNA]</scope>
    <source>
        <strain evidence="2 3">SRW20</strain>
    </source>
</reference>
<evidence type="ECO:0000256" key="1">
    <source>
        <dbReference type="SAM" id="Coils"/>
    </source>
</evidence>
<keyword evidence="3" id="KW-1185">Reference proteome</keyword>
<dbReference type="InParanoid" id="A0A409Y144"/>
<dbReference type="CDD" id="cd14686">
    <property type="entry name" value="bZIP"/>
    <property type="match status" value="1"/>
</dbReference>
<name>A0A409Y144_9AGAR</name>
<dbReference type="AlphaFoldDB" id="A0A409Y144"/>
<evidence type="ECO:0000313" key="3">
    <source>
        <dbReference type="Proteomes" id="UP000284706"/>
    </source>
</evidence>
<gene>
    <name evidence="2" type="ORF">CVT26_010280</name>
</gene>